<evidence type="ECO:0000313" key="1">
    <source>
        <dbReference type="EMBL" id="KAH0540010.1"/>
    </source>
</evidence>
<dbReference type="AlphaFoldDB" id="A0AAV7I0D6"/>
<accession>A0AAV7I0D6</accession>
<reference evidence="1 2" key="1">
    <citation type="journal article" date="2021" name="J. Hered.">
        <title>A chromosome-level genome assembly of the parasitoid wasp, Cotesia glomerata (Hymenoptera: Braconidae).</title>
        <authorList>
            <person name="Pinto B.J."/>
            <person name="Weis J.J."/>
            <person name="Gamble T."/>
            <person name="Ode P.J."/>
            <person name="Paul R."/>
            <person name="Zaspel J.M."/>
        </authorList>
    </citation>
    <scope>NUCLEOTIDE SEQUENCE [LARGE SCALE GENOMIC DNA]</scope>
    <source>
        <strain evidence="1">CgM1</strain>
    </source>
</reference>
<protein>
    <submittedName>
        <fullName evidence="1">Uncharacterized protein</fullName>
    </submittedName>
</protein>
<keyword evidence="2" id="KW-1185">Reference proteome</keyword>
<sequence length="86" mass="9456">MECTSKAGKQNKNEPTRTAGLASLLWRVQPNEASTVEFSNAGQRGNLEPTKLRSRGLGRHPIAGTVTRVWRQSQVQVLKLVVNDAD</sequence>
<dbReference type="Proteomes" id="UP000826195">
    <property type="component" value="Unassembled WGS sequence"/>
</dbReference>
<dbReference type="EMBL" id="JAHXZJ010002609">
    <property type="protein sequence ID" value="KAH0540010.1"/>
    <property type="molecule type" value="Genomic_DNA"/>
</dbReference>
<organism evidence="1 2">
    <name type="scientific">Cotesia glomerata</name>
    <name type="common">Lepidopteran parasitic wasp</name>
    <name type="synonym">Apanteles glomeratus</name>
    <dbReference type="NCBI Taxonomy" id="32391"/>
    <lineage>
        <taxon>Eukaryota</taxon>
        <taxon>Metazoa</taxon>
        <taxon>Ecdysozoa</taxon>
        <taxon>Arthropoda</taxon>
        <taxon>Hexapoda</taxon>
        <taxon>Insecta</taxon>
        <taxon>Pterygota</taxon>
        <taxon>Neoptera</taxon>
        <taxon>Endopterygota</taxon>
        <taxon>Hymenoptera</taxon>
        <taxon>Apocrita</taxon>
        <taxon>Ichneumonoidea</taxon>
        <taxon>Braconidae</taxon>
        <taxon>Microgastrinae</taxon>
        <taxon>Cotesia</taxon>
    </lineage>
</organism>
<evidence type="ECO:0000313" key="2">
    <source>
        <dbReference type="Proteomes" id="UP000826195"/>
    </source>
</evidence>
<gene>
    <name evidence="1" type="ORF">KQX54_011140</name>
</gene>
<comment type="caution">
    <text evidence="1">The sequence shown here is derived from an EMBL/GenBank/DDBJ whole genome shotgun (WGS) entry which is preliminary data.</text>
</comment>
<name>A0AAV7I0D6_COTGL</name>
<proteinExistence type="predicted"/>